<sequence>MVFIESLVKKNFPKLITIQLFLKCGHFFRIELFQELLIGYIVPWIGITFPVFIILLIPALRVTTFQILTCQIWKENANTGDSDLNGNTINNSRMAVRDTEADGRLSDDQLRALSNMTR</sequence>
<evidence type="ECO:0000313" key="1">
    <source>
        <dbReference type="Proteomes" id="UP000887580"/>
    </source>
</evidence>
<dbReference type="Proteomes" id="UP000887580">
    <property type="component" value="Unplaced"/>
</dbReference>
<evidence type="ECO:0000313" key="2">
    <source>
        <dbReference type="WBParaSite" id="PS1159_v2.g19847.t1"/>
    </source>
</evidence>
<name>A0AC35FQH1_9BILA</name>
<reference evidence="2" key="1">
    <citation type="submission" date="2022-11" db="UniProtKB">
        <authorList>
            <consortium name="WormBaseParasite"/>
        </authorList>
    </citation>
    <scope>IDENTIFICATION</scope>
</reference>
<dbReference type="WBParaSite" id="PS1159_v2.g19847.t1">
    <property type="protein sequence ID" value="PS1159_v2.g19847.t1"/>
    <property type="gene ID" value="PS1159_v2.g19847"/>
</dbReference>
<protein>
    <submittedName>
        <fullName evidence="2">Uncharacterized protein</fullName>
    </submittedName>
</protein>
<accession>A0AC35FQH1</accession>
<organism evidence="1 2">
    <name type="scientific">Panagrolaimus sp. PS1159</name>
    <dbReference type="NCBI Taxonomy" id="55785"/>
    <lineage>
        <taxon>Eukaryota</taxon>
        <taxon>Metazoa</taxon>
        <taxon>Ecdysozoa</taxon>
        <taxon>Nematoda</taxon>
        <taxon>Chromadorea</taxon>
        <taxon>Rhabditida</taxon>
        <taxon>Tylenchina</taxon>
        <taxon>Panagrolaimomorpha</taxon>
        <taxon>Panagrolaimoidea</taxon>
        <taxon>Panagrolaimidae</taxon>
        <taxon>Panagrolaimus</taxon>
    </lineage>
</organism>
<proteinExistence type="predicted"/>